<feature type="transmembrane region" description="Helical" evidence="9">
    <location>
        <begin position="12"/>
        <end position="33"/>
    </location>
</feature>
<dbReference type="PROSITE" id="PS50262">
    <property type="entry name" value="G_PROTEIN_RECEP_F1_2"/>
    <property type="match status" value="1"/>
</dbReference>
<dbReference type="GO" id="GO:0045125">
    <property type="term" value="F:bioactive lipid receptor activity"/>
    <property type="evidence" value="ECO:0007669"/>
    <property type="project" value="TreeGrafter"/>
</dbReference>
<name>A0A5A9NJH0_9TELE</name>
<organism evidence="11 12">
    <name type="scientific">Triplophysa tibetana</name>
    <dbReference type="NCBI Taxonomy" id="1572043"/>
    <lineage>
        <taxon>Eukaryota</taxon>
        <taxon>Metazoa</taxon>
        <taxon>Chordata</taxon>
        <taxon>Craniata</taxon>
        <taxon>Vertebrata</taxon>
        <taxon>Euteleostomi</taxon>
        <taxon>Actinopterygii</taxon>
        <taxon>Neopterygii</taxon>
        <taxon>Teleostei</taxon>
        <taxon>Ostariophysi</taxon>
        <taxon>Cypriniformes</taxon>
        <taxon>Nemacheilidae</taxon>
        <taxon>Triplophysa</taxon>
    </lineage>
</organism>
<dbReference type="Gene3D" id="1.20.1070.10">
    <property type="entry name" value="Rhodopsin 7-helix transmembrane proteins"/>
    <property type="match status" value="1"/>
</dbReference>
<evidence type="ECO:0000256" key="8">
    <source>
        <dbReference type="ARBA" id="ARBA00023224"/>
    </source>
</evidence>
<evidence type="ECO:0000256" key="5">
    <source>
        <dbReference type="ARBA" id="ARBA00023040"/>
    </source>
</evidence>
<keyword evidence="4 9" id="KW-1133">Transmembrane helix</keyword>
<proteinExistence type="predicted"/>
<keyword evidence="7 11" id="KW-0675">Receptor</keyword>
<dbReference type="EMBL" id="SOYY01000016">
    <property type="protein sequence ID" value="KAA0710182.1"/>
    <property type="molecule type" value="Genomic_DNA"/>
</dbReference>
<evidence type="ECO:0000256" key="2">
    <source>
        <dbReference type="ARBA" id="ARBA00022475"/>
    </source>
</evidence>
<evidence type="ECO:0000256" key="9">
    <source>
        <dbReference type="SAM" id="Phobius"/>
    </source>
</evidence>
<keyword evidence="8" id="KW-0807">Transducer</keyword>
<evidence type="ECO:0000313" key="12">
    <source>
        <dbReference type="Proteomes" id="UP000324632"/>
    </source>
</evidence>
<dbReference type="PANTHER" id="PTHR45822:SF4">
    <property type="entry name" value="FREE FATTY ACID RECEPTOR 1"/>
    <property type="match status" value="1"/>
</dbReference>
<feature type="transmembrane region" description="Helical" evidence="9">
    <location>
        <begin position="84"/>
        <end position="105"/>
    </location>
</feature>
<evidence type="ECO:0000313" key="11">
    <source>
        <dbReference type="EMBL" id="KAA0710182.1"/>
    </source>
</evidence>
<keyword evidence="3 9" id="KW-0812">Transmembrane</keyword>
<dbReference type="Proteomes" id="UP000324632">
    <property type="component" value="Chromosome 16"/>
</dbReference>
<dbReference type="AlphaFoldDB" id="A0A5A9NJH0"/>
<dbReference type="Pfam" id="PF00001">
    <property type="entry name" value="7tm_1"/>
    <property type="match status" value="1"/>
</dbReference>
<protein>
    <submittedName>
        <fullName evidence="11">Free fatty acid receptor 3 G-protein coupled receptor 41</fullName>
    </submittedName>
</protein>
<evidence type="ECO:0000259" key="10">
    <source>
        <dbReference type="PROSITE" id="PS50262"/>
    </source>
</evidence>
<gene>
    <name evidence="11" type="ORF">E1301_Tti016719</name>
</gene>
<dbReference type="GO" id="GO:0070542">
    <property type="term" value="P:response to fatty acid"/>
    <property type="evidence" value="ECO:0007669"/>
    <property type="project" value="TreeGrafter"/>
</dbReference>
<dbReference type="PRINTS" id="PR01904">
    <property type="entry name" value="GPR40FAMILY"/>
</dbReference>
<evidence type="ECO:0000256" key="6">
    <source>
        <dbReference type="ARBA" id="ARBA00023136"/>
    </source>
</evidence>
<dbReference type="GO" id="GO:0032024">
    <property type="term" value="P:positive regulation of insulin secretion"/>
    <property type="evidence" value="ECO:0007669"/>
    <property type="project" value="TreeGrafter"/>
</dbReference>
<keyword evidence="12" id="KW-1185">Reference proteome</keyword>
<comment type="caution">
    <text evidence="11">The sequence shown here is derived from an EMBL/GenBank/DDBJ whole genome shotgun (WGS) entry which is preliminary data.</text>
</comment>
<reference evidence="11 12" key="1">
    <citation type="journal article" date="2019" name="Mol. Ecol. Resour.">
        <title>Chromosome-level genome assembly of Triplophysa tibetana, a fish adapted to the harsh high-altitude environment of the Tibetan Plateau.</title>
        <authorList>
            <person name="Yang X."/>
            <person name="Liu H."/>
            <person name="Ma Z."/>
            <person name="Zou Y."/>
            <person name="Zou M."/>
            <person name="Mao Y."/>
            <person name="Li X."/>
            <person name="Wang H."/>
            <person name="Chen T."/>
            <person name="Wang W."/>
            <person name="Yang R."/>
        </authorList>
    </citation>
    <scope>NUCLEOTIDE SEQUENCE [LARGE SCALE GENOMIC DNA]</scope>
    <source>
        <strain evidence="11">TTIB1903HZAU</strain>
        <tissue evidence="11">Muscle</tissue>
    </source>
</reference>
<dbReference type="GO" id="GO:0007204">
    <property type="term" value="P:positive regulation of cytosolic calcium ion concentration"/>
    <property type="evidence" value="ECO:0007669"/>
    <property type="project" value="TreeGrafter"/>
</dbReference>
<evidence type="ECO:0000256" key="4">
    <source>
        <dbReference type="ARBA" id="ARBA00022989"/>
    </source>
</evidence>
<dbReference type="InterPro" id="IPR017452">
    <property type="entry name" value="GPCR_Rhodpsn_7TM"/>
</dbReference>
<feature type="transmembrane region" description="Helical" evidence="9">
    <location>
        <begin position="217"/>
        <end position="236"/>
    </location>
</feature>
<feature type="transmembrane region" description="Helical" evidence="9">
    <location>
        <begin position="126"/>
        <end position="146"/>
    </location>
</feature>
<dbReference type="GO" id="GO:0005886">
    <property type="term" value="C:plasma membrane"/>
    <property type="evidence" value="ECO:0007669"/>
    <property type="project" value="UniProtKB-SubCell"/>
</dbReference>
<keyword evidence="6 9" id="KW-0472">Membrane</keyword>
<dbReference type="PANTHER" id="PTHR45822">
    <property type="entry name" value="FREE FATTY ACID RECEPTOR 2-RELATED"/>
    <property type="match status" value="1"/>
</dbReference>
<feature type="transmembrane region" description="Helical" evidence="9">
    <location>
        <begin position="184"/>
        <end position="205"/>
    </location>
</feature>
<sequence length="324" mass="35967">MEVNVSSCLSLLVYIFTFLLGLPANLLVLFVYVRKARKHGATPNVVYALNLCVANLALVLWMPIKVTETVLRGWKLPAVVCPVYSFFLFSSLYGSSLLLTAVVVGRYLSIAFPITYKIYRRARTSCLVSAILWAVVIVHCGLGLIAEGGGQFVSFTDLNASSCYENFTHEQLKLLVPLRLEMSLALFLVPLIVSAFCTLRCVVLVRRSCLSSVGKRRVLVIALSTLAVFVVCYGPYNISHVVGFVQYTNVEWRSEAMLTSSCNVFLEPVVMLMMSPWTPKDLVDRLCNRGGIKSSYRSWHLCNGKESSRNLQGTAQGVTTTKQH</sequence>
<feature type="domain" description="G-protein coupled receptors family 1 profile" evidence="10">
    <location>
        <begin position="24"/>
        <end position="271"/>
    </location>
</feature>
<evidence type="ECO:0000256" key="3">
    <source>
        <dbReference type="ARBA" id="ARBA00022692"/>
    </source>
</evidence>
<accession>A0A5A9NJH0</accession>
<feature type="transmembrane region" description="Helical" evidence="9">
    <location>
        <begin position="45"/>
        <end position="64"/>
    </location>
</feature>
<keyword evidence="2" id="KW-1003">Cell membrane</keyword>
<dbReference type="InterPro" id="IPR013312">
    <property type="entry name" value="GPR40-rel_orph"/>
</dbReference>
<evidence type="ECO:0000256" key="1">
    <source>
        <dbReference type="ARBA" id="ARBA00004651"/>
    </source>
</evidence>
<dbReference type="InterPro" id="IPR000276">
    <property type="entry name" value="GPCR_Rhodpsn"/>
</dbReference>
<keyword evidence="5" id="KW-0297">G-protein coupled receptor</keyword>
<comment type="subcellular location">
    <subcellularLocation>
        <location evidence="1">Cell membrane</location>
        <topology evidence="1">Multi-pass membrane protein</topology>
    </subcellularLocation>
</comment>
<dbReference type="PRINTS" id="PR00237">
    <property type="entry name" value="GPCRRHODOPSN"/>
</dbReference>
<evidence type="ECO:0000256" key="7">
    <source>
        <dbReference type="ARBA" id="ARBA00023170"/>
    </source>
</evidence>
<dbReference type="SUPFAM" id="SSF81321">
    <property type="entry name" value="Family A G protein-coupled receptor-like"/>
    <property type="match status" value="1"/>
</dbReference>